<accession>W6MPX2</accession>
<dbReference type="GO" id="GO:0016791">
    <property type="term" value="F:phosphatase activity"/>
    <property type="evidence" value="ECO:0007669"/>
    <property type="project" value="TreeGrafter"/>
</dbReference>
<dbReference type="AlphaFoldDB" id="W6MPX2"/>
<dbReference type="RefSeq" id="XP_022459243.1">
    <property type="nucleotide sequence ID" value="XM_022601618.1"/>
</dbReference>
<reference evidence="2" key="2">
    <citation type="submission" date="2014-02" db="EMBL/GenBank/DDBJ databases">
        <title>Complete DNA sequence of /Kuraishia capsulata/ illustrates novel genomic features among budding yeasts (/Saccharomycotina/).</title>
        <authorList>
            <person name="Morales L."/>
            <person name="Noel B."/>
            <person name="Porcel B."/>
            <person name="Marcet-Houben M."/>
            <person name="Hullo M-F."/>
            <person name="Sacerdot C."/>
            <person name="Tekaia F."/>
            <person name="Leh-Louis V."/>
            <person name="Despons L."/>
            <person name="Khanna V."/>
            <person name="Aury J-M."/>
            <person name="Barbe V."/>
            <person name="Couloux A."/>
            <person name="Labadie K."/>
            <person name="Pelletier E."/>
            <person name="Souciet J-L."/>
            <person name="Boekhout T."/>
            <person name="Gabaldon T."/>
            <person name="Wincker P."/>
            <person name="Dujon B."/>
        </authorList>
    </citation>
    <scope>NUCLEOTIDE SEQUENCE</scope>
    <source>
        <strain evidence="2">CBS 1993</strain>
    </source>
</reference>
<organism evidence="2 3">
    <name type="scientific">Kuraishia capsulata CBS 1993</name>
    <dbReference type="NCBI Taxonomy" id="1382522"/>
    <lineage>
        <taxon>Eukaryota</taxon>
        <taxon>Fungi</taxon>
        <taxon>Dikarya</taxon>
        <taxon>Ascomycota</taxon>
        <taxon>Saccharomycotina</taxon>
        <taxon>Pichiomycetes</taxon>
        <taxon>Pichiales</taxon>
        <taxon>Pichiaceae</taxon>
        <taxon>Kuraishia</taxon>
    </lineage>
</organism>
<reference evidence="2" key="1">
    <citation type="submission" date="2013-12" db="EMBL/GenBank/DDBJ databases">
        <authorList>
            <person name="Genoscope - CEA"/>
        </authorList>
    </citation>
    <scope>NUCLEOTIDE SEQUENCE</scope>
    <source>
        <strain evidence="2">CBS 1993</strain>
    </source>
</reference>
<dbReference type="HOGENOM" id="CLU_039184_0_2_1"/>
<dbReference type="InterPro" id="IPR050275">
    <property type="entry name" value="PGM_Phosphatase"/>
</dbReference>
<name>W6MPX2_9ASCO</name>
<keyword evidence="3" id="KW-1185">Reference proteome</keyword>
<dbReference type="Gene3D" id="3.40.50.1240">
    <property type="entry name" value="Phosphoglycerate mutase-like"/>
    <property type="match status" value="1"/>
</dbReference>
<gene>
    <name evidence="2" type="ORF">KUCA_T00003225001</name>
</gene>
<feature type="region of interest" description="Disordered" evidence="1">
    <location>
        <begin position="1"/>
        <end position="22"/>
    </location>
</feature>
<protein>
    <submittedName>
        <fullName evidence="2">Uncharacterized protein</fullName>
    </submittedName>
</protein>
<evidence type="ECO:0000313" key="3">
    <source>
        <dbReference type="Proteomes" id="UP000019384"/>
    </source>
</evidence>
<sequence>MSTQNSVSLLKPTSHDQIDAHSNGEQEVVYRRLLAEATTSEKYASGRTKRPWIFEVVQGFFLQDDEGTDDLTFEYVNQDFGLKLSSWTELRQKLESLNSNAASNESYKLLFLARHGQGYHNFAVEKYGTEKWDRDLAHLSGDGEIVWGPDPFLTSLGEAQADENHDVWLQQIAKGAPIPTAFYSSPFTRSMHTLIRTWKDIVICENGQDESKLLAPRAHPLVVEDVRETIGLHLCDKRSTKSTIIERVSKYGLVIEDGFEEEDVLYKEDWRESLSEQALRINKFLQFLFEKDFVDNKITRDGDLVVNVTSHAGTIRSFITALGHRHFTISTGGMIPVVVKAIRQL</sequence>
<dbReference type="Proteomes" id="UP000019384">
    <property type="component" value="Unassembled WGS sequence"/>
</dbReference>
<evidence type="ECO:0000313" key="2">
    <source>
        <dbReference type="EMBL" id="CDK27247.1"/>
    </source>
</evidence>
<dbReference type="PANTHER" id="PTHR48100:SF1">
    <property type="entry name" value="HISTIDINE PHOSPHATASE FAMILY PROTEIN-RELATED"/>
    <property type="match status" value="1"/>
</dbReference>
<dbReference type="PANTHER" id="PTHR48100">
    <property type="entry name" value="BROAD-SPECIFICITY PHOSPHATASE YOR283W-RELATED"/>
    <property type="match status" value="1"/>
</dbReference>
<proteinExistence type="predicted"/>
<dbReference type="GO" id="GO:0005737">
    <property type="term" value="C:cytoplasm"/>
    <property type="evidence" value="ECO:0007669"/>
    <property type="project" value="TreeGrafter"/>
</dbReference>
<dbReference type="InterPro" id="IPR029033">
    <property type="entry name" value="His_PPase_superfam"/>
</dbReference>
<dbReference type="EMBL" id="HG793128">
    <property type="protein sequence ID" value="CDK27247.1"/>
    <property type="molecule type" value="Genomic_DNA"/>
</dbReference>
<dbReference type="GeneID" id="34520631"/>
<feature type="compositionally biased region" description="Basic and acidic residues" evidence="1">
    <location>
        <begin position="13"/>
        <end position="22"/>
    </location>
</feature>
<evidence type="ECO:0000256" key="1">
    <source>
        <dbReference type="SAM" id="MobiDB-lite"/>
    </source>
</evidence>
<dbReference type="SUPFAM" id="SSF53254">
    <property type="entry name" value="Phosphoglycerate mutase-like"/>
    <property type="match status" value="1"/>
</dbReference>
<dbReference type="OrthoDB" id="496981at2759"/>
<dbReference type="CDD" id="cd07040">
    <property type="entry name" value="HP"/>
    <property type="match status" value="1"/>
</dbReference>